<dbReference type="EMBL" id="CP000096">
    <property type="protein sequence ID" value="ABB24720.1"/>
    <property type="molecule type" value="Genomic_DNA"/>
</dbReference>
<accession>Q3B1R1</accession>
<dbReference type="AlphaFoldDB" id="Q3B1R1"/>
<dbReference type="STRING" id="319225.Plut_1872"/>
<dbReference type="OrthoDB" id="6864212at2"/>
<name>Q3B1R1_CHLL3</name>
<evidence type="ECO:0000313" key="2">
    <source>
        <dbReference type="Proteomes" id="UP000002709"/>
    </source>
</evidence>
<organism evidence="1 2">
    <name type="scientific">Chlorobium luteolum (strain DSM 273 / BCRC 81028 / 2530)</name>
    <name type="common">Pelodictyon luteolum</name>
    <dbReference type="NCBI Taxonomy" id="319225"/>
    <lineage>
        <taxon>Bacteria</taxon>
        <taxon>Pseudomonadati</taxon>
        <taxon>Chlorobiota</taxon>
        <taxon>Chlorobiia</taxon>
        <taxon>Chlorobiales</taxon>
        <taxon>Chlorobiaceae</taxon>
        <taxon>Chlorobium/Pelodictyon group</taxon>
        <taxon>Pelodictyon</taxon>
    </lineage>
</organism>
<protein>
    <recommendedName>
        <fullName evidence="3">PIN domain-containing protein</fullName>
    </recommendedName>
</protein>
<keyword evidence="2" id="KW-1185">Reference proteome</keyword>
<dbReference type="Proteomes" id="UP000002709">
    <property type="component" value="Chromosome"/>
</dbReference>
<evidence type="ECO:0008006" key="3">
    <source>
        <dbReference type="Google" id="ProtNLM"/>
    </source>
</evidence>
<proteinExistence type="predicted"/>
<sequence length="181" mass="20822">MKARYVIDTNVFIAASSLNLSSLTAVCAMPDDPALRQRVWQWLEDFRRSSSRMVIDSTWMIEEEYRRHLCHGDFGMLVYLEKLDTACCDMVDISCDSDGYAILDEELQRVVHDRADRKMVAVALEAYALTSSCAIAFAADSDWHGWQDTLEARGVELEAVIEVWSRAKYEDKKAKKERKQR</sequence>
<dbReference type="KEGG" id="plt:Plut_1872"/>
<reference evidence="2" key="1">
    <citation type="submission" date="2005-08" db="EMBL/GenBank/DDBJ databases">
        <title>Complete sequence of Pelodictyon luteolum DSM 273.</title>
        <authorList>
            <consortium name="US DOE Joint Genome Institute"/>
            <person name="Copeland A."/>
            <person name="Lucas S."/>
            <person name="Lapidus A."/>
            <person name="Barry K."/>
            <person name="Detter J.C."/>
            <person name="Glavina T."/>
            <person name="Hammon N."/>
            <person name="Israni S."/>
            <person name="Pitluck S."/>
            <person name="Bryant D."/>
            <person name="Schmutz J."/>
            <person name="Larimer F."/>
            <person name="Land M."/>
            <person name="Kyrpides N."/>
            <person name="Ivanova N."/>
            <person name="Richardson P."/>
        </authorList>
    </citation>
    <scope>NUCLEOTIDE SEQUENCE [LARGE SCALE GENOMIC DNA]</scope>
    <source>
        <strain evidence="2">DSM 273 / BCRC 81028 / 2530</strain>
    </source>
</reference>
<gene>
    <name evidence="1" type="ordered locus">Plut_1872</name>
</gene>
<evidence type="ECO:0000313" key="1">
    <source>
        <dbReference type="EMBL" id="ABB24720.1"/>
    </source>
</evidence>
<dbReference type="eggNOG" id="ENOG5030X6D">
    <property type="taxonomic scope" value="Bacteria"/>
</dbReference>
<dbReference type="HOGENOM" id="CLU_1488470_0_0_10"/>
<dbReference type="RefSeq" id="WP_011358590.1">
    <property type="nucleotide sequence ID" value="NC_007512.1"/>
</dbReference>